<gene>
    <name evidence="9" type="ORF">AS888_18280</name>
</gene>
<reference evidence="9 10" key="1">
    <citation type="submission" date="2015-11" db="EMBL/GenBank/DDBJ databases">
        <title>Genome Sequence of Bacillus simplex strain VanAntwerpen2.</title>
        <authorList>
            <person name="Couger M.B."/>
        </authorList>
    </citation>
    <scope>NUCLEOTIDE SEQUENCE [LARGE SCALE GENOMIC DNA]</scope>
    <source>
        <strain evidence="9 10">VanAntwerpen02</strain>
    </source>
</reference>
<evidence type="ECO:0000256" key="3">
    <source>
        <dbReference type="ARBA" id="ARBA00022475"/>
    </source>
</evidence>
<keyword evidence="4 7" id="KW-0812">Transmembrane</keyword>
<feature type="domain" description="EamA" evidence="8">
    <location>
        <begin position="6"/>
        <end position="139"/>
    </location>
</feature>
<keyword evidence="6 7" id="KW-0472">Membrane</keyword>
<dbReference type="PANTHER" id="PTHR32322:SF18">
    <property type="entry name" value="S-ADENOSYLMETHIONINE_S-ADENOSYLHOMOCYSTEINE TRANSPORTER"/>
    <property type="match status" value="1"/>
</dbReference>
<dbReference type="AlphaFoldDB" id="A0A109MZ27"/>
<comment type="caution">
    <text evidence="9">The sequence shown here is derived from an EMBL/GenBank/DDBJ whole genome shotgun (WGS) entry which is preliminary data.</text>
</comment>
<evidence type="ECO:0000256" key="4">
    <source>
        <dbReference type="ARBA" id="ARBA00022692"/>
    </source>
</evidence>
<name>A0A109MZ27_9BACI</name>
<dbReference type="InterPro" id="IPR037185">
    <property type="entry name" value="EmrE-like"/>
</dbReference>
<feature type="transmembrane region" description="Helical" evidence="7">
    <location>
        <begin position="277"/>
        <end position="297"/>
    </location>
</feature>
<evidence type="ECO:0000256" key="5">
    <source>
        <dbReference type="ARBA" id="ARBA00022989"/>
    </source>
</evidence>
<feature type="transmembrane region" description="Helical" evidence="7">
    <location>
        <begin position="97"/>
        <end position="116"/>
    </location>
</feature>
<feature type="transmembrane region" description="Helical" evidence="7">
    <location>
        <begin position="70"/>
        <end position="91"/>
    </location>
</feature>
<sequence length="317" mass="34957">MKSRTFAYMLAIIHASIVGLSFLFTKMAIAESNPLDTLAFRFTVSFVIILLLVAMKVIKVNYTWESIKYLIPLSLLFPTLFFAFQTFGLKYSQSTDAGILSAFTPILTMMIAGYFLKEKTSLYQKLSIVLSVMGVIFIFVVKGSTINFSDMLGMILILLSCIATACYTTMTRSLAKDYTPGEMSFFMMGTGFVIFNAAALFSHLKQGSMEEFLSPWSSMEFISSILYLGILASLVTSLLSNAILTKIKASQMSVFANLSTVVTIAAGAIILHEKITIYDITGSILIILGVVGTNYFGGKKEPSLKLNFGYKQERSVK</sequence>
<keyword evidence="10" id="KW-1185">Reference proteome</keyword>
<feature type="transmembrane region" description="Helical" evidence="7">
    <location>
        <begin position="221"/>
        <end position="242"/>
    </location>
</feature>
<evidence type="ECO:0000313" key="9">
    <source>
        <dbReference type="EMBL" id="KWW20510.1"/>
    </source>
</evidence>
<dbReference type="EMBL" id="LNNH01000016">
    <property type="protein sequence ID" value="KWW20510.1"/>
    <property type="molecule type" value="Genomic_DNA"/>
</dbReference>
<feature type="transmembrane region" description="Helical" evidence="7">
    <location>
        <begin position="254"/>
        <end position="271"/>
    </location>
</feature>
<feature type="transmembrane region" description="Helical" evidence="7">
    <location>
        <begin position="40"/>
        <end position="58"/>
    </location>
</feature>
<dbReference type="PANTHER" id="PTHR32322">
    <property type="entry name" value="INNER MEMBRANE TRANSPORTER"/>
    <property type="match status" value="1"/>
</dbReference>
<protein>
    <submittedName>
        <fullName evidence="9">Transporter</fullName>
    </submittedName>
</protein>
<dbReference type="SUPFAM" id="SSF103481">
    <property type="entry name" value="Multidrug resistance efflux transporter EmrE"/>
    <property type="match status" value="2"/>
</dbReference>
<feature type="transmembrane region" description="Helical" evidence="7">
    <location>
        <begin position="128"/>
        <end position="146"/>
    </location>
</feature>
<feature type="transmembrane region" description="Helical" evidence="7">
    <location>
        <begin position="183"/>
        <end position="201"/>
    </location>
</feature>
<comment type="subcellular location">
    <subcellularLocation>
        <location evidence="1">Cell membrane</location>
        <topology evidence="1">Multi-pass membrane protein</topology>
    </subcellularLocation>
</comment>
<organism evidence="9 10">
    <name type="scientific">Peribacillus simplex</name>
    <dbReference type="NCBI Taxonomy" id="1478"/>
    <lineage>
        <taxon>Bacteria</taxon>
        <taxon>Bacillati</taxon>
        <taxon>Bacillota</taxon>
        <taxon>Bacilli</taxon>
        <taxon>Bacillales</taxon>
        <taxon>Bacillaceae</taxon>
        <taxon>Peribacillus</taxon>
    </lineage>
</organism>
<dbReference type="InterPro" id="IPR050638">
    <property type="entry name" value="AA-Vitamin_Transporters"/>
</dbReference>
<evidence type="ECO:0000256" key="2">
    <source>
        <dbReference type="ARBA" id="ARBA00007362"/>
    </source>
</evidence>
<evidence type="ECO:0000256" key="7">
    <source>
        <dbReference type="SAM" id="Phobius"/>
    </source>
</evidence>
<dbReference type="InterPro" id="IPR000620">
    <property type="entry name" value="EamA_dom"/>
</dbReference>
<feature type="transmembrane region" description="Helical" evidence="7">
    <location>
        <begin position="152"/>
        <end position="171"/>
    </location>
</feature>
<evidence type="ECO:0000256" key="6">
    <source>
        <dbReference type="ARBA" id="ARBA00023136"/>
    </source>
</evidence>
<dbReference type="Proteomes" id="UP000064189">
    <property type="component" value="Unassembled WGS sequence"/>
</dbReference>
<evidence type="ECO:0000259" key="8">
    <source>
        <dbReference type="Pfam" id="PF00892"/>
    </source>
</evidence>
<keyword evidence="3" id="KW-1003">Cell membrane</keyword>
<dbReference type="Gene3D" id="1.10.3730.20">
    <property type="match status" value="1"/>
</dbReference>
<dbReference type="Pfam" id="PF00892">
    <property type="entry name" value="EamA"/>
    <property type="match status" value="2"/>
</dbReference>
<accession>A0A109MZ27</accession>
<proteinExistence type="inferred from homology"/>
<dbReference type="GO" id="GO:0005886">
    <property type="term" value="C:plasma membrane"/>
    <property type="evidence" value="ECO:0007669"/>
    <property type="project" value="UniProtKB-SubCell"/>
</dbReference>
<keyword evidence="5 7" id="KW-1133">Transmembrane helix</keyword>
<dbReference type="RefSeq" id="WP_061141941.1">
    <property type="nucleotide sequence ID" value="NZ_LNNH01000016.1"/>
</dbReference>
<evidence type="ECO:0000313" key="10">
    <source>
        <dbReference type="Proteomes" id="UP000064189"/>
    </source>
</evidence>
<evidence type="ECO:0000256" key="1">
    <source>
        <dbReference type="ARBA" id="ARBA00004651"/>
    </source>
</evidence>
<comment type="similarity">
    <text evidence="2">Belongs to the EamA transporter family.</text>
</comment>
<feature type="domain" description="EamA" evidence="8">
    <location>
        <begin position="152"/>
        <end position="294"/>
    </location>
</feature>